<evidence type="ECO:0000313" key="1">
    <source>
        <dbReference type="EMBL" id="MDO5973997.1"/>
    </source>
</evidence>
<sequence length="261" mass="30981">MITNLKNLAESGESYYYMFFKLKQVIDQNESIKVVFVEYSNNQINENMNKWIWAEKYINFRYPQYSSFMNISDKLILARNNPTGYLNSFSLALKKKTYSILKQDFDYSNKIGGYLYLERDKTDSLVNSITSKKTPLNKLSISEYNLDYLSRILQYCEAKRKKVILIRSPMHKKYSGYSNELFYNKIRNEKYPNIEYLDFSKFPLTNSEFGDLEHLNFKGAKVFSKWFSDILNNGLLDKTDKQAFINDEIQARMHSNDVYKK</sequence>
<proteinExistence type="predicted"/>
<accession>A0ABT8WLG6</accession>
<organism evidence="1 2">
    <name type="scientific">Flavivirga jejuensis</name>
    <dbReference type="NCBI Taxonomy" id="870487"/>
    <lineage>
        <taxon>Bacteria</taxon>
        <taxon>Pseudomonadati</taxon>
        <taxon>Bacteroidota</taxon>
        <taxon>Flavobacteriia</taxon>
        <taxon>Flavobacteriales</taxon>
        <taxon>Flavobacteriaceae</taxon>
        <taxon>Flavivirga</taxon>
    </lineage>
</organism>
<comment type="caution">
    <text evidence="1">The sequence shown here is derived from an EMBL/GenBank/DDBJ whole genome shotgun (WGS) entry which is preliminary data.</text>
</comment>
<dbReference type="Proteomes" id="UP001176806">
    <property type="component" value="Unassembled WGS sequence"/>
</dbReference>
<keyword evidence="2" id="KW-1185">Reference proteome</keyword>
<protein>
    <submittedName>
        <fullName evidence="1">Uncharacterized protein</fullName>
    </submittedName>
</protein>
<reference evidence="1" key="1">
    <citation type="submission" date="2023-07" db="EMBL/GenBank/DDBJ databases">
        <title>Two novel species in the genus Flavivirga.</title>
        <authorList>
            <person name="Kwon K."/>
        </authorList>
    </citation>
    <scope>NUCLEOTIDE SEQUENCE</scope>
    <source>
        <strain evidence="1">KACC 14158</strain>
    </source>
</reference>
<evidence type="ECO:0000313" key="2">
    <source>
        <dbReference type="Proteomes" id="UP001176806"/>
    </source>
</evidence>
<gene>
    <name evidence="1" type="ORF">Q4Q40_07355</name>
</gene>
<name>A0ABT8WLG6_9FLAO</name>
<dbReference type="EMBL" id="JAUOEL010000002">
    <property type="protein sequence ID" value="MDO5973997.1"/>
    <property type="molecule type" value="Genomic_DNA"/>
</dbReference>
<dbReference type="RefSeq" id="WP_303301137.1">
    <property type="nucleotide sequence ID" value="NZ_BAABDA010000051.1"/>
</dbReference>